<keyword evidence="1" id="KW-0614">Plasmid</keyword>
<accession>J7LYJ3</accession>
<organism evidence="1 2">
    <name type="scientific">Geobacter metallireducens (strain ATCC 53774 / DSM 7210 / GS-15)</name>
    <dbReference type="NCBI Taxonomy" id="269799"/>
    <lineage>
        <taxon>Bacteria</taxon>
        <taxon>Pseudomonadati</taxon>
        <taxon>Thermodesulfobacteriota</taxon>
        <taxon>Desulfuromonadia</taxon>
        <taxon>Geobacterales</taxon>
        <taxon>Geobacteraceae</taxon>
        <taxon>Geobacter</taxon>
    </lineage>
</organism>
<dbReference type="AlphaFoldDB" id="J7LYJ3"/>
<reference evidence="1 2" key="2">
    <citation type="journal article" date="2009" name="BMC Microbiol.">
        <title>The genome sequence of Geobacter metallireducens: features of metabolism, physiology and regulation common and dissimilar to Geobacter sulfurreducens.</title>
        <authorList>
            <person name="Aklujkar M."/>
            <person name="Krushkal J."/>
            <person name="DiBartolo G."/>
            <person name="Lapidus A."/>
            <person name="Land M.L."/>
            <person name="Lovley D.R."/>
        </authorList>
    </citation>
    <scope>NUCLEOTIDE SEQUENCE [LARGE SCALE GENOMIC DNA]</scope>
    <source>
        <strain evidence="2">ATCC 53774 / DSM 7210 / GS-15</strain>
        <plasmid evidence="2">pGS-15</plasmid>
    </source>
</reference>
<dbReference type="KEGG" id="gme:Gmet_A3642"/>
<geneLocation type="plasmid" evidence="2">
    <name>pGS-15</name>
</geneLocation>
<sequence length="69" mass="8065">MSKTPESRTDWPRIEAMKDEEIDLTDSPELDADFIREAIPWGERAKKALDNGFLTEEEGKAWLREKLEE</sequence>
<dbReference type="RefSeq" id="WP_004514726.1">
    <property type="nucleotide sequence ID" value="NC_007515.1"/>
</dbReference>
<gene>
    <name evidence="1" type="ordered locus">Gmet_A3642</name>
</gene>
<keyword evidence="2" id="KW-1185">Reference proteome</keyword>
<dbReference type="EMBL" id="CP000149">
    <property type="protein sequence ID" value="AFR42862.1"/>
    <property type="molecule type" value="Genomic_DNA"/>
</dbReference>
<protein>
    <submittedName>
        <fullName evidence="1">Uncharacterized protein</fullName>
    </submittedName>
</protein>
<dbReference type="Proteomes" id="UP000007073">
    <property type="component" value="Plasmid unnamed"/>
</dbReference>
<dbReference type="HOGENOM" id="CLU_2769999_0_0_7"/>
<proteinExistence type="predicted"/>
<evidence type="ECO:0000313" key="2">
    <source>
        <dbReference type="Proteomes" id="UP000007073"/>
    </source>
</evidence>
<reference evidence="1 2" key="1">
    <citation type="submission" date="2005-10" db="EMBL/GenBank/DDBJ databases">
        <title>Complete sequence of plasmid of Geobacter metallireducens GS-15.</title>
        <authorList>
            <consortium name="US DOE Joint Genome Institute"/>
            <person name="Copeland A."/>
            <person name="Lucas S."/>
            <person name="Lapidus A."/>
            <person name="Barry K."/>
            <person name="Detter J.C."/>
            <person name="Glavina T."/>
            <person name="Hammon N."/>
            <person name="Israni S."/>
            <person name="Pitluck S."/>
            <person name="Di Bartolo G."/>
            <person name="Chain P."/>
            <person name="Schmutz J."/>
            <person name="Larimer F."/>
            <person name="Land M."/>
            <person name="Kyrpides N."/>
            <person name="Ivanova N."/>
            <person name="Richardson P."/>
        </authorList>
    </citation>
    <scope>NUCLEOTIDE SEQUENCE [LARGE SCALE GENOMIC DNA]</scope>
    <source>
        <strain evidence="2">ATCC 53774 / DSM 7210 / GS-15</strain>
        <plasmid evidence="2">pGS-15</plasmid>
    </source>
</reference>
<name>J7LYJ3_GEOMG</name>
<evidence type="ECO:0000313" key="1">
    <source>
        <dbReference type="EMBL" id="AFR42862.1"/>
    </source>
</evidence>